<accession>A0A6C0LYX5</accession>
<evidence type="ECO:0000256" key="1">
    <source>
        <dbReference type="SAM" id="MobiDB-lite"/>
    </source>
</evidence>
<protein>
    <submittedName>
        <fullName evidence="2">Uncharacterized protein</fullName>
    </submittedName>
</protein>
<name>A0A6C0LYX5_9ZZZZ</name>
<dbReference type="EMBL" id="MN740632">
    <property type="protein sequence ID" value="QHU36056.1"/>
    <property type="molecule type" value="Genomic_DNA"/>
</dbReference>
<feature type="region of interest" description="Disordered" evidence="1">
    <location>
        <begin position="120"/>
        <end position="147"/>
    </location>
</feature>
<dbReference type="AlphaFoldDB" id="A0A6C0LYX5"/>
<reference evidence="2" key="1">
    <citation type="journal article" date="2020" name="Nature">
        <title>Giant virus diversity and host interactions through global metagenomics.</title>
        <authorList>
            <person name="Schulz F."/>
            <person name="Roux S."/>
            <person name="Paez-Espino D."/>
            <person name="Jungbluth S."/>
            <person name="Walsh D.A."/>
            <person name="Denef V.J."/>
            <person name="McMahon K.D."/>
            <person name="Konstantinidis K.T."/>
            <person name="Eloe-Fadrosh E.A."/>
            <person name="Kyrpides N.C."/>
            <person name="Woyke T."/>
        </authorList>
    </citation>
    <scope>NUCLEOTIDE SEQUENCE</scope>
    <source>
        <strain evidence="2">GVMAG-S-1035124-57</strain>
    </source>
</reference>
<proteinExistence type="predicted"/>
<evidence type="ECO:0000313" key="2">
    <source>
        <dbReference type="EMBL" id="QHU36056.1"/>
    </source>
</evidence>
<sequence length="244" mass="26758">MPSFFKHFNYSNHSYYSNALKGGVQKLHASNKYFLKKTNAYLLKHIPVIFSPPPLPCSSVFDSNDCIWYHGTLYVRENVAVAKLQSAPGSLAPGSLAPGSLAPVSATLAPGSLAPGSLAPVSATLAPDDDDNESVSSGSSGINHPRNIGKANQLKYLKDGMQLRHITAVNENTHCWNATFDAENNRIIRRPDGVAFETLRQFARLHCNEVLGTMVASYSNVWCDPHFQYQHDDGSWHALSKLKC</sequence>
<organism evidence="2">
    <name type="scientific">viral metagenome</name>
    <dbReference type="NCBI Taxonomy" id="1070528"/>
    <lineage>
        <taxon>unclassified sequences</taxon>
        <taxon>metagenomes</taxon>
        <taxon>organismal metagenomes</taxon>
    </lineage>
</organism>